<dbReference type="Proteomes" id="UP001642409">
    <property type="component" value="Unassembled WGS sequence"/>
</dbReference>
<name>A0AA86RG39_9EUKA</name>
<gene>
    <name evidence="2" type="ORF">HINF_LOCUS10425</name>
    <name evidence="1" type="ORF">HINF_LOCUS64986</name>
</gene>
<reference evidence="2 3" key="2">
    <citation type="submission" date="2024-07" db="EMBL/GenBank/DDBJ databases">
        <authorList>
            <person name="Akdeniz Z."/>
        </authorList>
    </citation>
    <scope>NUCLEOTIDE SEQUENCE [LARGE SCALE GENOMIC DNA]</scope>
</reference>
<dbReference type="EMBL" id="CAXDID020000022">
    <property type="protein sequence ID" value="CAL5988538.1"/>
    <property type="molecule type" value="Genomic_DNA"/>
</dbReference>
<reference evidence="1" key="1">
    <citation type="submission" date="2023-06" db="EMBL/GenBank/DDBJ databases">
        <authorList>
            <person name="Kurt Z."/>
        </authorList>
    </citation>
    <scope>NUCLEOTIDE SEQUENCE</scope>
</reference>
<dbReference type="AlphaFoldDB" id="A0AA86RG39"/>
<evidence type="ECO:0000313" key="3">
    <source>
        <dbReference type="Proteomes" id="UP001642409"/>
    </source>
</evidence>
<protein>
    <submittedName>
        <fullName evidence="2">Hypothetical_protein</fullName>
    </submittedName>
</protein>
<keyword evidence="3" id="KW-1185">Reference proteome</keyword>
<dbReference type="EMBL" id="CATOUU010001177">
    <property type="protein sequence ID" value="CAI9977341.1"/>
    <property type="molecule type" value="Genomic_DNA"/>
</dbReference>
<organism evidence="1">
    <name type="scientific">Hexamita inflata</name>
    <dbReference type="NCBI Taxonomy" id="28002"/>
    <lineage>
        <taxon>Eukaryota</taxon>
        <taxon>Metamonada</taxon>
        <taxon>Diplomonadida</taxon>
        <taxon>Hexamitidae</taxon>
        <taxon>Hexamitinae</taxon>
        <taxon>Hexamita</taxon>
    </lineage>
</organism>
<evidence type="ECO:0000313" key="1">
    <source>
        <dbReference type="EMBL" id="CAI9977341.1"/>
    </source>
</evidence>
<proteinExistence type="predicted"/>
<comment type="caution">
    <text evidence="1">The sequence shown here is derived from an EMBL/GenBank/DDBJ whole genome shotgun (WGS) entry which is preliminary data.</text>
</comment>
<sequence length="198" mass="23657">MNSIQEFQFQKLQQHIPFLTALYITHQFKCRTSQSDEAIHLTILEDDNQNCLSVERKTSRLYWSPFFSDHISFPFQINDLLENNHSNFHSNQIQLTALWEQCPKLSVLFAIFWDRFSIGNLYILLGDDFCYSCWAFQIPFESSCMAGVREVQLFQKYIRSIFFQKMMSQVKNYFWHAQTQYYSNSTKKDTEPQCTQMI</sequence>
<accession>A0AA86RG39</accession>
<evidence type="ECO:0000313" key="2">
    <source>
        <dbReference type="EMBL" id="CAL5988538.1"/>
    </source>
</evidence>